<organism evidence="5">
    <name type="scientific">uncultured Flavobacterium sp</name>
    <dbReference type="NCBI Taxonomy" id="165435"/>
    <lineage>
        <taxon>Bacteria</taxon>
        <taxon>Pseudomonadati</taxon>
        <taxon>Bacteroidota</taxon>
        <taxon>Flavobacteriia</taxon>
        <taxon>Flavobacteriales</taxon>
        <taxon>Flavobacteriaceae</taxon>
        <taxon>Flavobacterium</taxon>
        <taxon>environmental samples</taxon>
    </lineage>
</organism>
<dbReference type="GO" id="GO:0004553">
    <property type="term" value="F:hydrolase activity, hydrolyzing O-glycosyl compounds"/>
    <property type="evidence" value="ECO:0007669"/>
    <property type="project" value="InterPro"/>
</dbReference>
<evidence type="ECO:0000313" key="5">
    <source>
        <dbReference type="EMBL" id="AIA86793.1"/>
    </source>
</evidence>
<dbReference type="Gene3D" id="3.20.20.80">
    <property type="entry name" value="Glycosidases"/>
    <property type="match status" value="1"/>
</dbReference>
<reference evidence="5" key="1">
    <citation type="journal article" date="2013" name="Environ. Microbiol.">
        <title>Seasonally variable intestinal metagenomes of the red palm weevil (Rhynchophorus ferrugineus).</title>
        <authorList>
            <person name="Jia S."/>
            <person name="Zhang X."/>
            <person name="Zhang G."/>
            <person name="Yin A."/>
            <person name="Zhang S."/>
            <person name="Li F."/>
            <person name="Wang L."/>
            <person name="Zhao D."/>
            <person name="Yun Q."/>
            <person name="Tala"/>
            <person name="Wang J."/>
            <person name="Sun G."/>
            <person name="Baabdullah M."/>
            <person name="Yu X."/>
            <person name="Hu S."/>
            <person name="Al-Mssallem I.S."/>
            <person name="Yu J."/>
        </authorList>
    </citation>
    <scope>NUCLEOTIDE SEQUENCE</scope>
</reference>
<evidence type="ECO:0000256" key="1">
    <source>
        <dbReference type="ARBA" id="ARBA00022801"/>
    </source>
</evidence>
<protein>
    <submittedName>
        <fullName evidence="5">Glyco_hydro_26</fullName>
    </submittedName>
</protein>
<proteinExistence type="inferred from homology"/>
<comment type="caution">
    <text evidence="3">Lacks conserved residue(s) required for the propagation of feature annotation.</text>
</comment>
<dbReference type="EMBL" id="KF119527">
    <property type="protein sequence ID" value="AIA86793.1"/>
    <property type="molecule type" value="Genomic_DNA"/>
</dbReference>
<evidence type="ECO:0000256" key="2">
    <source>
        <dbReference type="ARBA" id="ARBA00023295"/>
    </source>
</evidence>
<comment type="similarity">
    <text evidence="3">Belongs to the glycosyl hydrolase 26 family.</text>
</comment>
<feature type="domain" description="GH26" evidence="4">
    <location>
        <begin position="1"/>
        <end position="131"/>
    </location>
</feature>
<keyword evidence="1" id="KW-0378">Hydrolase</keyword>
<feature type="non-terminal residue" evidence="5">
    <location>
        <position position="1"/>
    </location>
</feature>
<dbReference type="InterPro" id="IPR017853">
    <property type="entry name" value="GH"/>
</dbReference>
<evidence type="ECO:0000256" key="3">
    <source>
        <dbReference type="PROSITE-ProRule" id="PRU01100"/>
    </source>
</evidence>
<keyword evidence="2" id="KW-0326">Glycosidase</keyword>
<evidence type="ECO:0000259" key="4">
    <source>
        <dbReference type="PROSITE" id="PS51764"/>
    </source>
</evidence>
<name>A0A060BQY5_9FLAO</name>
<dbReference type="Pfam" id="PF02156">
    <property type="entry name" value="Glyco_hydro_26"/>
    <property type="match status" value="1"/>
</dbReference>
<dbReference type="SUPFAM" id="SSF51445">
    <property type="entry name" value="(Trans)glycosidases"/>
    <property type="match status" value="1"/>
</dbReference>
<sequence>GDWFCGEQNTSSDEDYVTLYRYALNYLKNKGLHNLISVYNPAGNFNSVDEFLKRYPGNHYVDIVSFDTYQLDKTEKGTSDFAQNLDRSLSILEEVAKQKSKIPSIGELGFNNIPNPKWFTTILEPILDKHH</sequence>
<feature type="non-terminal residue" evidence="5">
    <location>
        <position position="131"/>
    </location>
</feature>
<accession>A0A060BQY5</accession>
<dbReference type="InterPro" id="IPR022790">
    <property type="entry name" value="GH26_dom"/>
</dbReference>
<dbReference type="AlphaFoldDB" id="A0A060BQY5"/>
<dbReference type="PROSITE" id="PS51764">
    <property type="entry name" value="GH26"/>
    <property type="match status" value="1"/>
</dbReference>